<evidence type="ECO:0000256" key="1">
    <source>
        <dbReference type="SAM" id="MobiDB-lite"/>
    </source>
</evidence>
<organism evidence="2 3">
    <name type="scientific">Blyttiomyces helicus</name>
    <dbReference type="NCBI Taxonomy" id="388810"/>
    <lineage>
        <taxon>Eukaryota</taxon>
        <taxon>Fungi</taxon>
        <taxon>Fungi incertae sedis</taxon>
        <taxon>Chytridiomycota</taxon>
        <taxon>Chytridiomycota incertae sedis</taxon>
        <taxon>Chytridiomycetes</taxon>
        <taxon>Chytridiomycetes incertae sedis</taxon>
        <taxon>Blyttiomyces</taxon>
    </lineage>
</organism>
<reference evidence="3" key="1">
    <citation type="journal article" date="2018" name="Nat. Microbiol.">
        <title>Leveraging single-cell genomics to expand the fungal tree of life.</title>
        <authorList>
            <person name="Ahrendt S.R."/>
            <person name="Quandt C.A."/>
            <person name="Ciobanu D."/>
            <person name="Clum A."/>
            <person name="Salamov A."/>
            <person name="Andreopoulos B."/>
            <person name="Cheng J.F."/>
            <person name="Woyke T."/>
            <person name="Pelin A."/>
            <person name="Henrissat B."/>
            <person name="Reynolds N.K."/>
            <person name="Benny G.L."/>
            <person name="Smith M.E."/>
            <person name="James T.Y."/>
            <person name="Grigoriev I.V."/>
        </authorList>
    </citation>
    <scope>NUCLEOTIDE SEQUENCE [LARGE SCALE GENOMIC DNA]</scope>
</reference>
<dbReference type="EMBL" id="KZ995613">
    <property type="protein sequence ID" value="RKO90321.1"/>
    <property type="molecule type" value="Genomic_DNA"/>
</dbReference>
<protein>
    <recommendedName>
        <fullName evidence="4">DDE Tnp4 domain-containing protein</fullName>
    </recommendedName>
</protein>
<keyword evidence="3" id="KW-1185">Reference proteome</keyword>
<evidence type="ECO:0000313" key="3">
    <source>
        <dbReference type="Proteomes" id="UP000269721"/>
    </source>
</evidence>
<evidence type="ECO:0000313" key="2">
    <source>
        <dbReference type="EMBL" id="RKO90321.1"/>
    </source>
</evidence>
<dbReference type="Proteomes" id="UP000269721">
    <property type="component" value="Unassembled WGS sequence"/>
</dbReference>
<dbReference type="OrthoDB" id="2415966at2759"/>
<accession>A0A4P9WCE0</accession>
<gene>
    <name evidence="2" type="ORF">BDK51DRAFT_42537</name>
</gene>
<proteinExistence type="predicted"/>
<evidence type="ECO:0008006" key="4">
    <source>
        <dbReference type="Google" id="ProtNLM"/>
    </source>
</evidence>
<dbReference type="AlphaFoldDB" id="A0A4P9WCE0"/>
<feature type="region of interest" description="Disordered" evidence="1">
    <location>
        <begin position="42"/>
        <end position="78"/>
    </location>
</feature>
<sequence length="388" mass="43450">MLTAYQSGPGLSNQHGVANPVWTVHQPGVPVTEEIGRLVGHTVWPERQAPPENAPRPSRPRLGNARRTARNNVPRPEPRQRHEFFVNVLLTYSEQDFRCTLRVTWTVVEVVLERLRPFLVKGPGVGRRGKPRASPELHLASTLHHLAHGTPFINVGHLSGHGEFTAVEMIYRTCTLTMRHIYPEVVYLPSAEFGRAVLRGHFHELAGMPNIISAIDGSFIRINAPSAVHGAANSRGVAKKMVTSINIPHGSIILGDKIYPDEPCLITPYKTPPEIPMPPPAPRDYLRSLLVPLLTMTCIVLHTNVCTDQHDVDPPDTWQCFDEDRAEADLEDWMEQVQIVDDIADDWEQTVALMGTDEMRDFMAARGTRQYEGLDDGHADGRDVYVHR</sequence>
<name>A0A4P9WCE0_9FUNG</name>